<dbReference type="InterPro" id="IPR041657">
    <property type="entry name" value="HTH_17"/>
</dbReference>
<protein>
    <submittedName>
        <fullName evidence="2">DNA-binding protein</fullName>
    </submittedName>
</protein>
<dbReference type="eggNOG" id="ENOG5033IG7">
    <property type="taxonomic scope" value="Bacteria"/>
</dbReference>
<dbReference type="InterPro" id="IPR009061">
    <property type="entry name" value="DNA-bd_dom_put_sf"/>
</dbReference>
<evidence type="ECO:0000313" key="3">
    <source>
        <dbReference type="Proteomes" id="UP000027345"/>
    </source>
</evidence>
<keyword evidence="2" id="KW-0238">DNA-binding</keyword>
<proteinExistence type="predicted"/>
<evidence type="ECO:0000259" key="1">
    <source>
        <dbReference type="Pfam" id="PF12728"/>
    </source>
</evidence>
<evidence type="ECO:0000313" key="2">
    <source>
        <dbReference type="EMBL" id="KDN19468.1"/>
    </source>
</evidence>
<dbReference type="RefSeq" id="WP_043784237.1">
    <property type="nucleotide sequence ID" value="NZ_JMQI01000052.1"/>
</dbReference>
<accession>A0A066U5G4</accession>
<organism evidence="2 3">
    <name type="scientific">Amycolatopsis rifamycinica</name>
    <dbReference type="NCBI Taxonomy" id="287986"/>
    <lineage>
        <taxon>Bacteria</taxon>
        <taxon>Bacillati</taxon>
        <taxon>Actinomycetota</taxon>
        <taxon>Actinomycetes</taxon>
        <taxon>Pseudonocardiales</taxon>
        <taxon>Pseudonocardiaceae</taxon>
        <taxon>Amycolatopsis</taxon>
    </lineage>
</organism>
<feature type="domain" description="Helix-turn-helix" evidence="1">
    <location>
        <begin position="5"/>
        <end position="54"/>
    </location>
</feature>
<dbReference type="AlphaFoldDB" id="A0A066U5G4"/>
<dbReference type="EMBL" id="JMQI01000052">
    <property type="protein sequence ID" value="KDN19468.1"/>
    <property type="molecule type" value="Genomic_DNA"/>
</dbReference>
<comment type="caution">
    <text evidence="2">The sequence shown here is derived from an EMBL/GenBank/DDBJ whole genome shotgun (WGS) entry which is preliminary data.</text>
</comment>
<dbReference type="InterPro" id="IPR010093">
    <property type="entry name" value="SinI_DNA-bd"/>
</dbReference>
<dbReference type="GO" id="GO:0003677">
    <property type="term" value="F:DNA binding"/>
    <property type="evidence" value="ECO:0007669"/>
    <property type="project" value="UniProtKB-KW"/>
</dbReference>
<keyword evidence="3" id="KW-1185">Reference proteome</keyword>
<reference evidence="2 3" key="1">
    <citation type="submission" date="2014-05" db="EMBL/GenBank/DDBJ databases">
        <title>Draft genome sequence of Amycolatopsis rifamycinica DSM 46095.</title>
        <authorList>
            <person name="Lal R."/>
            <person name="Saxena A."/>
            <person name="Kumari R."/>
            <person name="Mukherjee U."/>
            <person name="Singh P."/>
            <person name="Sangwan N."/>
            <person name="Mahato N.K."/>
        </authorList>
    </citation>
    <scope>NUCLEOTIDE SEQUENCE [LARGE SCALE GENOMIC DNA]</scope>
    <source>
        <strain evidence="2 3">DSM 46095</strain>
    </source>
</reference>
<sequence length="72" mass="8260">MEKKYLTVDEAAVYLNTGVRFVRRLIAERRIAFHKAGVHVRFALEDLESFMQAGRVEPITRASVRRDLGRAA</sequence>
<dbReference type="STRING" id="287986.DV20_25220"/>
<name>A0A066U5G4_9PSEU</name>
<dbReference type="Proteomes" id="UP000027345">
    <property type="component" value="Unassembled WGS sequence"/>
</dbReference>
<dbReference type="NCBIfam" id="TIGR01764">
    <property type="entry name" value="excise"/>
    <property type="match status" value="1"/>
</dbReference>
<gene>
    <name evidence="2" type="ORF">DV20_25220</name>
</gene>
<dbReference type="Pfam" id="PF12728">
    <property type="entry name" value="HTH_17"/>
    <property type="match status" value="1"/>
</dbReference>
<dbReference type="OrthoDB" id="197041at2"/>
<dbReference type="SUPFAM" id="SSF46955">
    <property type="entry name" value="Putative DNA-binding domain"/>
    <property type="match status" value="1"/>
</dbReference>